<protein>
    <submittedName>
        <fullName evidence="1">Uncharacterized protein</fullName>
    </submittedName>
</protein>
<evidence type="ECO:0000313" key="2">
    <source>
        <dbReference type="Proteomes" id="UP000054988"/>
    </source>
</evidence>
<name>A0A0W0FJH1_MONRR</name>
<gene>
    <name evidence="1" type="ORF">WG66_10986</name>
</gene>
<reference evidence="1 2" key="1">
    <citation type="submission" date="2015-12" db="EMBL/GenBank/DDBJ databases">
        <title>Draft genome sequence of Moniliophthora roreri, the causal agent of frosty pod rot of cacao.</title>
        <authorList>
            <person name="Aime M.C."/>
            <person name="Diaz-Valderrama J.R."/>
            <person name="Kijpornyongpan T."/>
            <person name="Phillips-Mora W."/>
        </authorList>
    </citation>
    <scope>NUCLEOTIDE SEQUENCE [LARGE SCALE GENOMIC DNA]</scope>
    <source>
        <strain evidence="1 2">MCA 2952</strain>
    </source>
</reference>
<dbReference type="Proteomes" id="UP000054988">
    <property type="component" value="Unassembled WGS sequence"/>
</dbReference>
<proteinExistence type="predicted"/>
<accession>A0A0W0FJH1</accession>
<evidence type="ECO:0000313" key="1">
    <source>
        <dbReference type="EMBL" id="KTB36438.1"/>
    </source>
</evidence>
<dbReference type="AlphaFoldDB" id="A0A0W0FJH1"/>
<comment type="caution">
    <text evidence="1">The sequence shown here is derived from an EMBL/GenBank/DDBJ whole genome shotgun (WGS) entry which is preliminary data.</text>
</comment>
<sequence>MGVGNIGDTLLLYEEWLIVASAIYTFQQMPVFHGATFGSGHTSMSSVTLEVFS</sequence>
<dbReference type="EMBL" id="LATX01001902">
    <property type="protein sequence ID" value="KTB36438.1"/>
    <property type="molecule type" value="Genomic_DNA"/>
</dbReference>
<organism evidence="1 2">
    <name type="scientific">Moniliophthora roreri</name>
    <name type="common">Frosty pod rot fungus</name>
    <name type="synonym">Monilia roreri</name>
    <dbReference type="NCBI Taxonomy" id="221103"/>
    <lineage>
        <taxon>Eukaryota</taxon>
        <taxon>Fungi</taxon>
        <taxon>Dikarya</taxon>
        <taxon>Basidiomycota</taxon>
        <taxon>Agaricomycotina</taxon>
        <taxon>Agaricomycetes</taxon>
        <taxon>Agaricomycetidae</taxon>
        <taxon>Agaricales</taxon>
        <taxon>Marasmiineae</taxon>
        <taxon>Marasmiaceae</taxon>
        <taxon>Moniliophthora</taxon>
    </lineage>
</organism>